<evidence type="ECO:0000313" key="3">
    <source>
        <dbReference type="EMBL" id="EPS96771.1"/>
    </source>
</evidence>
<feature type="domain" description="DUF6534" evidence="2">
    <location>
        <begin position="173"/>
        <end position="255"/>
    </location>
</feature>
<dbReference type="PANTHER" id="PTHR40465">
    <property type="entry name" value="CHROMOSOME 1, WHOLE GENOME SHOTGUN SEQUENCE"/>
    <property type="match status" value="1"/>
</dbReference>
<feature type="transmembrane region" description="Helical" evidence="1">
    <location>
        <begin position="92"/>
        <end position="112"/>
    </location>
</feature>
<keyword evidence="1" id="KW-0812">Transmembrane</keyword>
<protein>
    <recommendedName>
        <fullName evidence="2">DUF6534 domain-containing protein</fullName>
    </recommendedName>
</protein>
<evidence type="ECO:0000256" key="1">
    <source>
        <dbReference type="SAM" id="Phobius"/>
    </source>
</evidence>
<feature type="transmembrane region" description="Helical" evidence="1">
    <location>
        <begin position="51"/>
        <end position="72"/>
    </location>
</feature>
<dbReference type="EMBL" id="KE504184">
    <property type="protein sequence ID" value="EPS96771.1"/>
    <property type="molecule type" value="Genomic_DNA"/>
</dbReference>
<gene>
    <name evidence="3" type="ORF">FOMPIDRAFT_90843</name>
</gene>
<feature type="transmembrane region" description="Helical" evidence="1">
    <location>
        <begin position="232"/>
        <end position="251"/>
    </location>
</feature>
<proteinExistence type="predicted"/>
<keyword evidence="1" id="KW-0472">Membrane</keyword>
<dbReference type="HOGENOM" id="CLU_046025_5_3_1"/>
<dbReference type="AlphaFoldDB" id="S8DUE3"/>
<keyword evidence="1" id="KW-1133">Transmembrane helix</keyword>
<feature type="transmembrane region" description="Helical" evidence="1">
    <location>
        <begin position="16"/>
        <end position="39"/>
    </location>
</feature>
<dbReference type="STRING" id="743788.S8DUE3"/>
<sequence length="330" mass="35781">MSLAAFDISLNSTMGALFIGLVLSAIFQGITTMQAIFYYTTYPKDALYLKLMVAILWALDMTSISIIAYGVYTYLVTDFLDPFALLHLNWSFATEPLVSGTIAFVVHVFLAHRIWRLTDWGAPIALFIVVASLLPYATVFYAAAKGLSSDGSWADVSADLRWTAITGITVSSGIDVIITVTICIQLYCSKSGISQSNRMVHLLTMYTVTTGLIPTLVCFGDMIGYFAAPHTLAYEVCQGLLAYVNTLMATLNSRRAVRGRGELSSLVTESIPGIAFRRPHIASELPSTTVASTADDVDAPVLNDVKLDRGNISEFSWGAVVDGHPLAMSE</sequence>
<accession>S8DUE3</accession>
<dbReference type="InParanoid" id="S8DUE3"/>
<dbReference type="eggNOG" id="ENOG502RCVF">
    <property type="taxonomic scope" value="Eukaryota"/>
</dbReference>
<dbReference type="OrthoDB" id="2797442at2759"/>
<evidence type="ECO:0000313" key="4">
    <source>
        <dbReference type="Proteomes" id="UP000015241"/>
    </source>
</evidence>
<feature type="transmembrane region" description="Helical" evidence="1">
    <location>
        <begin position="164"/>
        <end position="188"/>
    </location>
</feature>
<dbReference type="Proteomes" id="UP000015241">
    <property type="component" value="Unassembled WGS sequence"/>
</dbReference>
<dbReference type="InterPro" id="IPR045339">
    <property type="entry name" value="DUF6534"/>
</dbReference>
<name>S8DUE3_FOMSC</name>
<dbReference type="Pfam" id="PF20152">
    <property type="entry name" value="DUF6534"/>
    <property type="match status" value="1"/>
</dbReference>
<dbReference type="PANTHER" id="PTHR40465:SF1">
    <property type="entry name" value="DUF6534 DOMAIN-CONTAINING PROTEIN"/>
    <property type="match status" value="1"/>
</dbReference>
<keyword evidence="4" id="KW-1185">Reference proteome</keyword>
<evidence type="ECO:0000259" key="2">
    <source>
        <dbReference type="Pfam" id="PF20152"/>
    </source>
</evidence>
<organism evidence="3 4">
    <name type="scientific">Fomitopsis schrenkii</name>
    <name type="common">Brown rot fungus</name>
    <dbReference type="NCBI Taxonomy" id="2126942"/>
    <lineage>
        <taxon>Eukaryota</taxon>
        <taxon>Fungi</taxon>
        <taxon>Dikarya</taxon>
        <taxon>Basidiomycota</taxon>
        <taxon>Agaricomycotina</taxon>
        <taxon>Agaricomycetes</taxon>
        <taxon>Polyporales</taxon>
        <taxon>Fomitopsis</taxon>
    </lineage>
</organism>
<feature type="transmembrane region" description="Helical" evidence="1">
    <location>
        <begin position="200"/>
        <end position="226"/>
    </location>
</feature>
<feature type="transmembrane region" description="Helical" evidence="1">
    <location>
        <begin position="124"/>
        <end position="144"/>
    </location>
</feature>
<reference evidence="3 4" key="1">
    <citation type="journal article" date="2012" name="Science">
        <title>The Paleozoic origin of enzymatic lignin decomposition reconstructed from 31 fungal genomes.</title>
        <authorList>
            <person name="Floudas D."/>
            <person name="Binder M."/>
            <person name="Riley R."/>
            <person name="Barry K."/>
            <person name="Blanchette R.A."/>
            <person name="Henrissat B."/>
            <person name="Martinez A.T."/>
            <person name="Otillar R."/>
            <person name="Spatafora J.W."/>
            <person name="Yadav J.S."/>
            <person name="Aerts A."/>
            <person name="Benoit I."/>
            <person name="Boyd A."/>
            <person name="Carlson A."/>
            <person name="Copeland A."/>
            <person name="Coutinho P.M."/>
            <person name="de Vries R.P."/>
            <person name="Ferreira P."/>
            <person name="Findley K."/>
            <person name="Foster B."/>
            <person name="Gaskell J."/>
            <person name="Glotzer D."/>
            <person name="Gorecki P."/>
            <person name="Heitman J."/>
            <person name="Hesse C."/>
            <person name="Hori C."/>
            <person name="Igarashi K."/>
            <person name="Jurgens J.A."/>
            <person name="Kallen N."/>
            <person name="Kersten P."/>
            <person name="Kohler A."/>
            <person name="Kuees U."/>
            <person name="Kumar T.K.A."/>
            <person name="Kuo A."/>
            <person name="LaButti K."/>
            <person name="Larrondo L.F."/>
            <person name="Lindquist E."/>
            <person name="Ling A."/>
            <person name="Lombard V."/>
            <person name="Lucas S."/>
            <person name="Lundell T."/>
            <person name="Martin R."/>
            <person name="McLaughlin D.J."/>
            <person name="Morgenstern I."/>
            <person name="Morin E."/>
            <person name="Murat C."/>
            <person name="Nagy L.G."/>
            <person name="Nolan M."/>
            <person name="Ohm R.A."/>
            <person name="Patyshakuliyeva A."/>
            <person name="Rokas A."/>
            <person name="Ruiz-Duenas F.J."/>
            <person name="Sabat G."/>
            <person name="Salamov A."/>
            <person name="Samejima M."/>
            <person name="Schmutz J."/>
            <person name="Slot J.C."/>
            <person name="St John F."/>
            <person name="Stenlid J."/>
            <person name="Sun H."/>
            <person name="Sun S."/>
            <person name="Syed K."/>
            <person name="Tsang A."/>
            <person name="Wiebenga A."/>
            <person name="Young D."/>
            <person name="Pisabarro A."/>
            <person name="Eastwood D.C."/>
            <person name="Martin F."/>
            <person name="Cullen D."/>
            <person name="Grigoriev I.V."/>
            <person name="Hibbett D.S."/>
        </authorList>
    </citation>
    <scope>NUCLEOTIDE SEQUENCE</scope>
    <source>
        <strain evidence="4">FP-58527</strain>
    </source>
</reference>